<dbReference type="PANTHER" id="PTHR21357">
    <property type="entry name" value="FAM172 FAMILY PROTEIN HOMOLOG CG10038"/>
    <property type="match status" value="1"/>
</dbReference>
<dbReference type="Proteomes" id="UP000193144">
    <property type="component" value="Unassembled WGS sequence"/>
</dbReference>
<name>A0A1Y2AAS9_9PLEO</name>
<feature type="domain" description="Arb2" evidence="2">
    <location>
        <begin position="56"/>
        <end position="357"/>
    </location>
</feature>
<proteinExistence type="predicted"/>
<dbReference type="InterPro" id="IPR048263">
    <property type="entry name" value="Arb2"/>
</dbReference>
<comment type="caution">
    <text evidence="3">The sequence shown here is derived from an EMBL/GenBank/DDBJ whole genome shotgun (WGS) entry which is preliminary data.</text>
</comment>
<keyword evidence="4" id="KW-1185">Reference proteome</keyword>
<protein>
    <submittedName>
        <fullName evidence="3">Arb2 domain-domain-containing protein</fullName>
    </submittedName>
</protein>
<dbReference type="GO" id="GO:0031048">
    <property type="term" value="P:regulatory ncRNA-mediated heterochromatin formation"/>
    <property type="evidence" value="ECO:0007669"/>
    <property type="project" value="TreeGrafter"/>
</dbReference>
<dbReference type="STRING" id="1231657.A0A1Y2AAS9"/>
<reference evidence="3 4" key="1">
    <citation type="submission" date="2016-07" db="EMBL/GenBank/DDBJ databases">
        <title>Pervasive Adenine N6-methylation of Active Genes in Fungi.</title>
        <authorList>
            <consortium name="DOE Joint Genome Institute"/>
            <person name="Mondo S.J."/>
            <person name="Dannebaum R.O."/>
            <person name="Kuo R.C."/>
            <person name="Labutti K."/>
            <person name="Haridas S."/>
            <person name="Kuo A."/>
            <person name="Salamov A."/>
            <person name="Ahrendt S.R."/>
            <person name="Lipzen A."/>
            <person name="Sullivan W."/>
            <person name="Andreopoulos W.B."/>
            <person name="Clum A."/>
            <person name="Lindquist E."/>
            <person name="Daum C."/>
            <person name="Ramamoorthy G.K."/>
            <person name="Gryganskyi A."/>
            <person name="Culley D."/>
            <person name="Magnuson J.K."/>
            <person name="James T.Y."/>
            <person name="O'Malley M.A."/>
            <person name="Stajich J.E."/>
            <person name="Spatafora J.W."/>
            <person name="Visel A."/>
            <person name="Grigoriev I.V."/>
        </authorList>
    </citation>
    <scope>NUCLEOTIDE SEQUENCE [LARGE SCALE GENOMIC DNA]</scope>
    <source>
        <strain evidence="3 4">CBS 115471</strain>
    </source>
</reference>
<evidence type="ECO:0000256" key="1">
    <source>
        <dbReference type="SAM" id="MobiDB-lite"/>
    </source>
</evidence>
<dbReference type="InterPro" id="IPR053858">
    <property type="entry name" value="Arb2_dom"/>
</dbReference>
<sequence length="628" mass="70609">MAQFRAKMLDIGCYVNIRNIRDHTKRKVFAANETERHEGKMFRRVEQGLPPDAAYEADMKKLGYFINETGHIRMIAYPDHEFQYHFSNQERHNEVHREAMQVCQRREVAERLAALGLTKLYLPTLSTTKPNAQPHVPILAPPANILKSRKRIIVVINDSLQDLGILAYRQLQRELGLNGGSIVNFAKEMVHRSAESKETFDIFRDRAGVAEKEKETPGLIVMNTGQSLYSHKFNEAMTIRSWQSMPRKSICHESIKIHELENRVEGHRTPKEHIEAVFNKVIKNPDFVSPDAEIYVIAIENGADHLLEILDADLNRYAPRITALAFSQSSYVSSQIHNPELTQFLHQRARQWKLSSHSINPRDCVEVPKTEKYKDGSSTSSHMTNPRRPISWLEKLPASTPMSAVSGLLHHLSLALIPRNGKSRESSYDSEERLPLCPTFAGGNQAIGECVFTEAEVQKCILDFFEEVAQDPKDFHNPEFKLAKAITPTPGGGVWGEDAGVNELMPPEMSPKRMEIDNKKAQIENMKVSIKVTPKDNPELEPGRKGLEKRLVKAEQELEDLLKKGVATGGLVGEEAEDVRERWEPVGTGPKIPFAGTMVDSELVRGAGLLDTADEALEELGDAAQGSK</sequence>
<dbReference type="GO" id="GO:0035197">
    <property type="term" value="F:siRNA binding"/>
    <property type="evidence" value="ECO:0007669"/>
    <property type="project" value="TreeGrafter"/>
</dbReference>
<evidence type="ECO:0000259" key="2">
    <source>
        <dbReference type="Pfam" id="PF22749"/>
    </source>
</evidence>
<dbReference type="PANTHER" id="PTHR21357:SF4">
    <property type="entry name" value="FAM172 FAMILY PROTEIN HOMOLOG CG10038"/>
    <property type="match status" value="1"/>
</dbReference>
<dbReference type="EMBL" id="MCFA01000001">
    <property type="protein sequence ID" value="ORY19683.1"/>
    <property type="molecule type" value="Genomic_DNA"/>
</dbReference>
<accession>A0A1Y2AAS9</accession>
<feature type="region of interest" description="Disordered" evidence="1">
    <location>
        <begin position="369"/>
        <end position="388"/>
    </location>
</feature>
<evidence type="ECO:0000313" key="4">
    <source>
        <dbReference type="Proteomes" id="UP000193144"/>
    </source>
</evidence>
<dbReference type="OrthoDB" id="421951at2759"/>
<organism evidence="3 4">
    <name type="scientific">Clohesyomyces aquaticus</name>
    <dbReference type="NCBI Taxonomy" id="1231657"/>
    <lineage>
        <taxon>Eukaryota</taxon>
        <taxon>Fungi</taxon>
        <taxon>Dikarya</taxon>
        <taxon>Ascomycota</taxon>
        <taxon>Pezizomycotina</taxon>
        <taxon>Dothideomycetes</taxon>
        <taxon>Pleosporomycetidae</taxon>
        <taxon>Pleosporales</taxon>
        <taxon>Lindgomycetaceae</taxon>
        <taxon>Clohesyomyces</taxon>
    </lineage>
</organism>
<dbReference type="GO" id="GO:0005634">
    <property type="term" value="C:nucleus"/>
    <property type="evidence" value="ECO:0007669"/>
    <property type="project" value="TreeGrafter"/>
</dbReference>
<evidence type="ECO:0000313" key="3">
    <source>
        <dbReference type="EMBL" id="ORY19683.1"/>
    </source>
</evidence>
<dbReference type="Pfam" id="PF22749">
    <property type="entry name" value="Arb2"/>
    <property type="match status" value="1"/>
</dbReference>
<dbReference type="AlphaFoldDB" id="A0A1Y2AAS9"/>
<gene>
    <name evidence="3" type="ORF">BCR34DRAFT_595150</name>
</gene>